<organism evidence="3 4">
    <name type="scientific">Halomonas halophila</name>
    <dbReference type="NCBI Taxonomy" id="29573"/>
    <lineage>
        <taxon>Bacteria</taxon>
        <taxon>Pseudomonadati</taxon>
        <taxon>Pseudomonadota</taxon>
        <taxon>Gammaproteobacteria</taxon>
        <taxon>Oceanospirillales</taxon>
        <taxon>Halomonadaceae</taxon>
        <taxon>Halomonas</taxon>
    </lineage>
</organism>
<dbReference type="Pfam" id="PF11860">
    <property type="entry name" value="Muramidase"/>
    <property type="match status" value="1"/>
</dbReference>
<sequence length="275" mass="30433">MILRHGDTGYRVEALQRALVSAGHALEMDGWFGDETEAAVRAIQRAHGLVIDGLAGPKTRAALGGRPDPRRLRQIDLVHAAERLGVELAAVMAVNEVESRGSGLHFGGPRGGQPVILFERHIMRRRLIHYGVAPMPYQQRRPDLVNDKAGGYIGGPREHDRLEAAAALDDSTATGDGAIEAASWGLFQIMGMHWQRLGYASAAAWREAMAATEGRQLEAFTRFIEADHSLLTALRRHDWREFARRYNGPAFEKNDYDTKLAAAYRRHAQQLEVAA</sequence>
<comment type="caution">
    <text evidence="3">The sequence shown here is derived from an EMBL/GenBank/DDBJ whole genome shotgun (WGS) entry which is preliminary data.</text>
</comment>
<accession>A0ABQ0U6V0</accession>
<dbReference type="Proteomes" id="UP000321121">
    <property type="component" value="Unassembled WGS sequence"/>
</dbReference>
<reference evidence="3 4" key="1">
    <citation type="submission" date="2019-07" db="EMBL/GenBank/DDBJ databases">
        <title>Whole genome shotgun sequence of Halomonas halophila NBRC 102604.</title>
        <authorList>
            <person name="Hosoyama A."/>
            <person name="Uohara A."/>
            <person name="Ohji S."/>
            <person name="Ichikawa N."/>
        </authorList>
    </citation>
    <scope>NUCLEOTIDE SEQUENCE [LARGE SCALE GENOMIC DNA]</scope>
    <source>
        <strain evidence="3 4">NBRC 102604</strain>
    </source>
</reference>
<name>A0ABQ0U6V0_9GAMM</name>
<feature type="domain" description="N-acetylmuramidase" evidence="2">
    <location>
        <begin position="87"/>
        <end position="267"/>
    </location>
</feature>
<evidence type="ECO:0000259" key="2">
    <source>
        <dbReference type="Pfam" id="PF11860"/>
    </source>
</evidence>
<evidence type="ECO:0000313" key="4">
    <source>
        <dbReference type="Proteomes" id="UP000321121"/>
    </source>
</evidence>
<evidence type="ECO:0000313" key="3">
    <source>
        <dbReference type="EMBL" id="GEK74243.1"/>
    </source>
</evidence>
<feature type="domain" description="Peptidoglycan binding-like" evidence="1">
    <location>
        <begin position="9"/>
        <end position="63"/>
    </location>
</feature>
<dbReference type="InterPro" id="IPR024408">
    <property type="entry name" value="Muramidase"/>
</dbReference>
<dbReference type="SUPFAM" id="SSF47090">
    <property type="entry name" value="PGBD-like"/>
    <property type="match status" value="1"/>
</dbReference>
<dbReference type="EMBL" id="BJUS01000039">
    <property type="protein sequence ID" value="GEK74243.1"/>
    <property type="molecule type" value="Genomic_DNA"/>
</dbReference>
<dbReference type="Pfam" id="PF01471">
    <property type="entry name" value="PG_binding_1"/>
    <property type="match status" value="1"/>
</dbReference>
<dbReference type="InterPro" id="IPR036366">
    <property type="entry name" value="PGBDSf"/>
</dbReference>
<dbReference type="RefSeq" id="WP_146909918.1">
    <property type="nucleotide sequence ID" value="NZ_BJUS01000039.1"/>
</dbReference>
<dbReference type="Gene3D" id="1.10.101.10">
    <property type="entry name" value="PGBD-like superfamily/PGBD"/>
    <property type="match status" value="1"/>
</dbReference>
<dbReference type="InterPro" id="IPR036365">
    <property type="entry name" value="PGBD-like_sf"/>
</dbReference>
<evidence type="ECO:0000259" key="1">
    <source>
        <dbReference type="Pfam" id="PF01471"/>
    </source>
</evidence>
<protein>
    <submittedName>
        <fullName evidence="3">Peptidoglycan-binding protein</fullName>
    </submittedName>
</protein>
<dbReference type="InterPro" id="IPR002477">
    <property type="entry name" value="Peptidoglycan-bd-like"/>
</dbReference>
<proteinExistence type="predicted"/>
<gene>
    <name evidence="3" type="ORF">HHA04nite_27870</name>
</gene>
<keyword evidence="4" id="KW-1185">Reference proteome</keyword>